<comment type="caution">
    <text evidence="1">The sequence shown here is derived from an EMBL/GenBank/DDBJ whole genome shotgun (WGS) entry which is preliminary data.</text>
</comment>
<keyword evidence="2" id="KW-1185">Reference proteome</keyword>
<proteinExistence type="predicted"/>
<gene>
    <name evidence="1" type="ORF">EVAR_97153_1</name>
</gene>
<evidence type="ECO:0000313" key="2">
    <source>
        <dbReference type="Proteomes" id="UP000299102"/>
    </source>
</evidence>
<reference evidence="1 2" key="1">
    <citation type="journal article" date="2019" name="Commun. Biol.">
        <title>The bagworm genome reveals a unique fibroin gene that provides high tensile strength.</title>
        <authorList>
            <person name="Kono N."/>
            <person name="Nakamura H."/>
            <person name="Ohtoshi R."/>
            <person name="Tomita M."/>
            <person name="Numata K."/>
            <person name="Arakawa K."/>
        </authorList>
    </citation>
    <scope>NUCLEOTIDE SEQUENCE [LARGE SCALE GENOMIC DNA]</scope>
</reference>
<dbReference type="AlphaFoldDB" id="A0A4C1XT85"/>
<name>A0A4C1XT85_EUMVA</name>
<organism evidence="1 2">
    <name type="scientific">Eumeta variegata</name>
    <name type="common">Bagworm moth</name>
    <name type="synonym">Eumeta japonica</name>
    <dbReference type="NCBI Taxonomy" id="151549"/>
    <lineage>
        <taxon>Eukaryota</taxon>
        <taxon>Metazoa</taxon>
        <taxon>Ecdysozoa</taxon>
        <taxon>Arthropoda</taxon>
        <taxon>Hexapoda</taxon>
        <taxon>Insecta</taxon>
        <taxon>Pterygota</taxon>
        <taxon>Neoptera</taxon>
        <taxon>Endopterygota</taxon>
        <taxon>Lepidoptera</taxon>
        <taxon>Glossata</taxon>
        <taxon>Ditrysia</taxon>
        <taxon>Tineoidea</taxon>
        <taxon>Psychidae</taxon>
        <taxon>Oiketicinae</taxon>
        <taxon>Eumeta</taxon>
    </lineage>
</organism>
<protein>
    <submittedName>
        <fullName evidence="1">Uncharacterized protein</fullName>
    </submittedName>
</protein>
<evidence type="ECO:0000313" key="1">
    <source>
        <dbReference type="EMBL" id="GBP66202.1"/>
    </source>
</evidence>
<dbReference type="EMBL" id="BGZK01000951">
    <property type="protein sequence ID" value="GBP66202.1"/>
    <property type="molecule type" value="Genomic_DNA"/>
</dbReference>
<sequence>MISIVDRRILLYAISEVIATPYLLAGVLKANQQYNTYDERRWANDSPSYHVKSPALDVVVTMAMTIVSGPRPKMGQREGLVGQKS</sequence>
<accession>A0A4C1XT85</accession>
<dbReference type="Proteomes" id="UP000299102">
    <property type="component" value="Unassembled WGS sequence"/>
</dbReference>